<accession>A0ABV7FEV3</accession>
<evidence type="ECO:0000313" key="1">
    <source>
        <dbReference type="EMBL" id="MFC3115326.1"/>
    </source>
</evidence>
<gene>
    <name evidence="1" type="ORF">ACFODX_07135</name>
</gene>
<comment type="caution">
    <text evidence="1">The sequence shown here is derived from an EMBL/GenBank/DDBJ whole genome shotgun (WGS) entry which is preliminary data.</text>
</comment>
<name>A0ABV7FEV3_9GAMM</name>
<sequence>MSDFPTRANFFDASALAKVYSKEYGSDILIEYFYNYAPTKFTTPFCLYEALNVLKTKWLHRKELASPNI</sequence>
<reference evidence="2" key="1">
    <citation type="journal article" date="2019" name="Int. J. Syst. Evol. Microbiol.">
        <title>The Global Catalogue of Microorganisms (GCM) 10K type strain sequencing project: providing services to taxonomists for standard genome sequencing and annotation.</title>
        <authorList>
            <consortium name="The Broad Institute Genomics Platform"/>
            <consortium name="The Broad Institute Genome Sequencing Center for Infectious Disease"/>
            <person name="Wu L."/>
            <person name="Ma J."/>
        </authorList>
    </citation>
    <scope>NUCLEOTIDE SEQUENCE [LARGE SCALE GENOMIC DNA]</scope>
    <source>
        <strain evidence="2">KCTC 52237</strain>
    </source>
</reference>
<dbReference type="RefSeq" id="WP_378117519.1">
    <property type="nucleotide sequence ID" value="NZ_JBHRTF010000003.1"/>
</dbReference>
<organism evidence="1 2">
    <name type="scientific">Cellvibrio fontiphilus</name>
    <dbReference type="NCBI Taxonomy" id="1815559"/>
    <lineage>
        <taxon>Bacteria</taxon>
        <taxon>Pseudomonadati</taxon>
        <taxon>Pseudomonadota</taxon>
        <taxon>Gammaproteobacteria</taxon>
        <taxon>Cellvibrionales</taxon>
        <taxon>Cellvibrionaceae</taxon>
        <taxon>Cellvibrio</taxon>
    </lineage>
</organism>
<dbReference type="Proteomes" id="UP001595555">
    <property type="component" value="Unassembled WGS sequence"/>
</dbReference>
<evidence type="ECO:0000313" key="2">
    <source>
        <dbReference type="Proteomes" id="UP001595555"/>
    </source>
</evidence>
<keyword evidence="2" id="KW-1185">Reference proteome</keyword>
<dbReference type="Gene3D" id="3.40.50.1010">
    <property type="entry name" value="5'-nuclease"/>
    <property type="match status" value="1"/>
</dbReference>
<proteinExistence type="predicted"/>
<dbReference type="EMBL" id="JBHRTF010000003">
    <property type="protein sequence ID" value="MFC3115326.1"/>
    <property type="molecule type" value="Genomic_DNA"/>
</dbReference>
<protein>
    <submittedName>
        <fullName evidence="1">Uncharacterized protein</fullName>
    </submittedName>
</protein>